<dbReference type="InterPro" id="IPR028002">
    <property type="entry name" value="Myb_DNA-bind_5"/>
</dbReference>
<evidence type="ECO:0000313" key="9">
    <source>
        <dbReference type="Proteomes" id="UP001168821"/>
    </source>
</evidence>
<evidence type="ECO:0000256" key="1">
    <source>
        <dbReference type="ARBA" id="ARBA00011764"/>
    </source>
</evidence>
<sequence length="190" mass="21212">MSSSSSKAPKRSKNFTGHEKSELTQIIQRYAHIIENKKTDAVSVKQKLNCWEEIKTEFNAVTTEGPRDVQSLKTFYQNTKRSLKKERAEKNKETYISILENKLDNRGEGTSQDTGEPEMEITEALQVLETIEKKKTKKTGGGSYSPILPTGADAILGELLADQLQPLENSFDDGAQYFGLYTGTNGHASF</sequence>
<keyword evidence="3" id="KW-0805">Transcription regulation</keyword>
<evidence type="ECO:0000256" key="5">
    <source>
        <dbReference type="ARBA" id="ARBA00025466"/>
    </source>
</evidence>
<comment type="function">
    <text evidence="5">Involved in transvection phenomena (= synapsis-dependent gene expression), where the synaptic pairing of chromosomes carrying genes with which zeste interacts influences the expression of these genes. Zeste binds to DNA and stimulates transcription from a nearby promoter.</text>
</comment>
<dbReference type="EMBL" id="JALNTZ010000008">
    <property type="protein sequence ID" value="KAJ3644014.1"/>
    <property type="molecule type" value="Genomic_DNA"/>
</dbReference>
<dbReference type="AlphaFoldDB" id="A0AA38HUS5"/>
<proteinExistence type="predicted"/>
<evidence type="ECO:0000256" key="6">
    <source>
        <dbReference type="SAM" id="MobiDB-lite"/>
    </source>
</evidence>
<gene>
    <name evidence="8" type="ORF">Zmor_026691</name>
</gene>
<evidence type="ECO:0000256" key="4">
    <source>
        <dbReference type="ARBA" id="ARBA00023163"/>
    </source>
</evidence>
<keyword evidence="4" id="KW-0804">Transcription</keyword>
<evidence type="ECO:0000256" key="2">
    <source>
        <dbReference type="ARBA" id="ARBA00016807"/>
    </source>
</evidence>
<accession>A0AA38HUS5</accession>
<evidence type="ECO:0000256" key="3">
    <source>
        <dbReference type="ARBA" id="ARBA00023015"/>
    </source>
</evidence>
<evidence type="ECO:0000259" key="7">
    <source>
        <dbReference type="Pfam" id="PF13873"/>
    </source>
</evidence>
<dbReference type="Proteomes" id="UP001168821">
    <property type="component" value="Unassembled WGS sequence"/>
</dbReference>
<feature type="region of interest" description="Disordered" evidence="6">
    <location>
        <begin position="1"/>
        <end position="21"/>
    </location>
</feature>
<feature type="domain" description="Myb/SANT-like DNA-binding" evidence="7">
    <location>
        <begin position="11"/>
        <end position="88"/>
    </location>
</feature>
<keyword evidence="9" id="KW-1185">Reference proteome</keyword>
<dbReference type="PANTHER" id="PTHR21411">
    <property type="entry name" value="APONTIC"/>
    <property type="match status" value="1"/>
</dbReference>
<comment type="caution">
    <text evidence="8">The sequence shown here is derived from an EMBL/GenBank/DDBJ whole genome shotgun (WGS) entry which is preliminary data.</text>
</comment>
<organism evidence="8 9">
    <name type="scientific">Zophobas morio</name>
    <dbReference type="NCBI Taxonomy" id="2755281"/>
    <lineage>
        <taxon>Eukaryota</taxon>
        <taxon>Metazoa</taxon>
        <taxon>Ecdysozoa</taxon>
        <taxon>Arthropoda</taxon>
        <taxon>Hexapoda</taxon>
        <taxon>Insecta</taxon>
        <taxon>Pterygota</taxon>
        <taxon>Neoptera</taxon>
        <taxon>Endopterygota</taxon>
        <taxon>Coleoptera</taxon>
        <taxon>Polyphaga</taxon>
        <taxon>Cucujiformia</taxon>
        <taxon>Tenebrionidae</taxon>
        <taxon>Zophobas</taxon>
    </lineage>
</organism>
<evidence type="ECO:0000313" key="8">
    <source>
        <dbReference type="EMBL" id="KAJ3644014.1"/>
    </source>
</evidence>
<protein>
    <recommendedName>
        <fullName evidence="2">Regulatory protein zeste</fullName>
    </recommendedName>
</protein>
<reference evidence="8" key="1">
    <citation type="journal article" date="2023" name="G3 (Bethesda)">
        <title>Whole genome assemblies of Zophobas morio and Tenebrio molitor.</title>
        <authorList>
            <person name="Kaur S."/>
            <person name="Stinson S.A."/>
            <person name="diCenzo G.C."/>
        </authorList>
    </citation>
    <scope>NUCLEOTIDE SEQUENCE</scope>
    <source>
        <strain evidence="8">QUZm001</strain>
    </source>
</reference>
<name>A0AA38HUS5_9CUCU</name>
<dbReference type="Pfam" id="PF13873">
    <property type="entry name" value="Myb_DNA-bind_5"/>
    <property type="match status" value="1"/>
</dbReference>
<dbReference type="PANTHER" id="PTHR21411:SF0">
    <property type="entry name" value="REGULATORY PROTEIN ZESTE"/>
    <property type="match status" value="1"/>
</dbReference>
<comment type="subunit">
    <text evidence="1">Self-associates forming complexes of several hundred monomers.</text>
</comment>